<dbReference type="PANTHER" id="PTHR43283">
    <property type="entry name" value="BETA-LACTAMASE-RELATED"/>
    <property type="match status" value="1"/>
</dbReference>
<dbReference type="InterPro" id="IPR001466">
    <property type="entry name" value="Beta-lactam-related"/>
</dbReference>
<comment type="caution">
    <text evidence="2">The sequence shown here is derived from an EMBL/GenBank/DDBJ whole genome shotgun (WGS) entry which is preliminary data.</text>
</comment>
<dbReference type="InterPro" id="IPR012338">
    <property type="entry name" value="Beta-lactam/transpept-like"/>
</dbReference>
<evidence type="ECO:0000313" key="2">
    <source>
        <dbReference type="EMBL" id="KIH81970.1"/>
    </source>
</evidence>
<evidence type="ECO:0000259" key="1">
    <source>
        <dbReference type="Pfam" id="PF00144"/>
    </source>
</evidence>
<reference evidence="2 3" key="1">
    <citation type="submission" date="2015-01" db="EMBL/GenBank/DDBJ databases">
        <title>Complete genome of Pseudomonas batumici UCM B-321 producer of the batumin antibiotic with strong antistaphilococcal and potential anticancer activity.</title>
        <authorList>
            <person name="Klochko V.V."/>
            <person name="Zelena L.B."/>
            <person name="Elena K.A."/>
            <person name="Reva O.N."/>
        </authorList>
    </citation>
    <scope>NUCLEOTIDE SEQUENCE [LARGE SCALE GENOMIC DNA]</scope>
    <source>
        <strain evidence="2 3">UCM B-321</strain>
    </source>
</reference>
<dbReference type="InterPro" id="IPR050789">
    <property type="entry name" value="Diverse_Enzym_Activities"/>
</dbReference>
<dbReference type="SUPFAM" id="SSF56601">
    <property type="entry name" value="beta-lactamase/transpeptidase-like"/>
    <property type="match status" value="1"/>
</dbReference>
<dbReference type="Proteomes" id="UP000031535">
    <property type="component" value="Unassembled WGS sequence"/>
</dbReference>
<dbReference type="AlphaFoldDB" id="A0A0C2I4R3"/>
<dbReference type="PANTHER" id="PTHR43283:SF14">
    <property type="entry name" value="BLL8153 PROTEIN"/>
    <property type="match status" value="1"/>
</dbReference>
<dbReference type="EMBL" id="JXDG01000057">
    <property type="protein sequence ID" value="KIH81970.1"/>
    <property type="molecule type" value="Genomic_DNA"/>
</dbReference>
<evidence type="ECO:0000313" key="3">
    <source>
        <dbReference type="Proteomes" id="UP000031535"/>
    </source>
</evidence>
<proteinExistence type="predicted"/>
<gene>
    <name evidence="2" type="ORF">UCMB321_4275</name>
</gene>
<feature type="domain" description="Beta-lactamase-related" evidence="1">
    <location>
        <begin position="9"/>
        <end position="277"/>
    </location>
</feature>
<organism evidence="2 3">
    <name type="scientific">Pseudomonas batumici</name>
    <dbReference type="NCBI Taxonomy" id="226910"/>
    <lineage>
        <taxon>Bacteria</taxon>
        <taxon>Pseudomonadati</taxon>
        <taxon>Pseudomonadota</taxon>
        <taxon>Gammaproteobacteria</taxon>
        <taxon>Pseudomonadales</taxon>
        <taxon>Pseudomonadaceae</taxon>
        <taxon>Pseudomonas</taxon>
    </lineage>
</organism>
<sequence>MRDTNVEGLLVMVHGRVVLERYGADLTANERWTSWSVAKSITSTLVGAAIQDGFIHSIEDPVTRYLPELSGSAYDAVTLRQLLTMTSGVRWSEDYRDPHSDVNQFAHLSEHSGHSVLGYMAGLKREAQPGTRFVYKTGETDLIGLLVSRATHKGLADYLSEKIWSHAGMARDAVWALDASGSELSGCCLSMTLEDYARFGLFFMDGGHAGGQQVLPANWVSEATHWAVRGDTANLGYGFQWWVGEDRTYQALGIFGQAMYFDPRHELLVVVLGSWPSASDKGRFAERQAFFEAVSKAVSSAPPG</sequence>
<dbReference type="STRING" id="226910.UCMB321_4275"/>
<name>A0A0C2I4R3_9PSED</name>
<accession>A0A0C2I4R3</accession>
<protein>
    <submittedName>
        <fullName evidence="2">Beta-lactamase class C</fullName>
    </submittedName>
</protein>
<dbReference type="PATRIC" id="fig|226910.6.peg.4267"/>
<keyword evidence="3" id="KW-1185">Reference proteome</keyword>
<dbReference type="Gene3D" id="3.40.710.10">
    <property type="entry name" value="DD-peptidase/beta-lactamase superfamily"/>
    <property type="match status" value="1"/>
</dbReference>
<dbReference type="Pfam" id="PF00144">
    <property type="entry name" value="Beta-lactamase"/>
    <property type="match status" value="1"/>
</dbReference>